<dbReference type="SUPFAM" id="SSF56112">
    <property type="entry name" value="Protein kinase-like (PK-like)"/>
    <property type="match status" value="1"/>
</dbReference>
<reference evidence="1 2" key="1">
    <citation type="submission" date="2018-02" db="EMBL/GenBank/DDBJ databases">
        <title>The genomes of Aspergillus section Nigri reveals drivers in fungal speciation.</title>
        <authorList>
            <consortium name="DOE Joint Genome Institute"/>
            <person name="Vesth T.C."/>
            <person name="Nybo J."/>
            <person name="Theobald S."/>
            <person name="Brandl J."/>
            <person name="Frisvad J.C."/>
            <person name="Nielsen K.F."/>
            <person name="Lyhne E.K."/>
            <person name="Kogle M.E."/>
            <person name="Kuo A."/>
            <person name="Riley R."/>
            <person name="Clum A."/>
            <person name="Nolan M."/>
            <person name="Lipzen A."/>
            <person name="Salamov A."/>
            <person name="Henrissat B."/>
            <person name="Wiebenga A."/>
            <person name="De vries R.P."/>
            <person name="Grigoriev I.V."/>
            <person name="Mortensen U.H."/>
            <person name="Andersen M.R."/>
            <person name="Baker S.E."/>
        </authorList>
    </citation>
    <scope>NUCLEOTIDE SEQUENCE [LARGE SCALE GENOMIC DNA]</scope>
    <source>
        <strain evidence="1 2">CBS 114.51</strain>
    </source>
</reference>
<dbReference type="OrthoDB" id="5979581at2759"/>
<gene>
    <name evidence="1" type="ORF">BO86DRAFT_314164</name>
</gene>
<dbReference type="EMBL" id="KZ824796">
    <property type="protein sequence ID" value="RAH81419.1"/>
    <property type="molecule type" value="Genomic_DNA"/>
</dbReference>
<name>A0A8T8X1J2_ASPJA</name>
<evidence type="ECO:0008006" key="3">
    <source>
        <dbReference type="Google" id="ProtNLM"/>
    </source>
</evidence>
<protein>
    <recommendedName>
        <fullName evidence="3">Protein kinase domain-containing protein</fullName>
    </recommendedName>
</protein>
<dbReference type="Gene3D" id="1.10.510.10">
    <property type="entry name" value="Transferase(Phosphotransferase) domain 1"/>
    <property type="match status" value="1"/>
</dbReference>
<evidence type="ECO:0000313" key="2">
    <source>
        <dbReference type="Proteomes" id="UP000249497"/>
    </source>
</evidence>
<dbReference type="GeneID" id="37171723"/>
<dbReference type="AlphaFoldDB" id="A0A8T8X1J2"/>
<dbReference type="InterPro" id="IPR011009">
    <property type="entry name" value="Kinase-like_dom_sf"/>
</dbReference>
<feature type="non-terminal residue" evidence="1">
    <location>
        <position position="112"/>
    </location>
</feature>
<proteinExistence type="predicted"/>
<dbReference type="Proteomes" id="UP000249497">
    <property type="component" value="Unassembled WGS sequence"/>
</dbReference>
<feature type="non-terminal residue" evidence="1">
    <location>
        <position position="1"/>
    </location>
</feature>
<accession>A0A8T8X1J2</accession>
<organism evidence="1 2">
    <name type="scientific">Aspergillus japonicus CBS 114.51</name>
    <dbReference type="NCBI Taxonomy" id="1448312"/>
    <lineage>
        <taxon>Eukaryota</taxon>
        <taxon>Fungi</taxon>
        <taxon>Dikarya</taxon>
        <taxon>Ascomycota</taxon>
        <taxon>Pezizomycotina</taxon>
        <taxon>Eurotiomycetes</taxon>
        <taxon>Eurotiomycetidae</taxon>
        <taxon>Eurotiales</taxon>
        <taxon>Aspergillaceae</taxon>
        <taxon>Aspergillus</taxon>
        <taxon>Aspergillus subgen. Circumdati</taxon>
    </lineage>
</organism>
<evidence type="ECO:0000313" key="1">
    <source>
        <dbReference type="EMBL" id="RAH81419.1"/>
    </source>
</evidence>
<dbReference type="RefSeq" id="XP_025527313.1">
    <property type="nucleotide sequence ID" value="XM_025668031.1"/>
</dbReference>
<sequence length="112" mass="12955">WDLFEQGHLFYGRDSDKKNSDVHHIAEMIAIMGPPPREITQNSVCATEFFDGEGGWKGAIKIPSISLETLEENLEGEPRLLFLQFLRKMLQWKPEERMSARELLDGPWLRSP</sequence>
<keyword evidence="2" id="KW-1185">Reference proteome</keyword>